<comment type="caution">
    <text evidence="1">The sequence shown here is derived from an EMBL/GenBank/DDBJ whole genome shotgun (WGS) entry which is preliminary data.</text>
</comment>
<accession>A0A9J6FHI1</accession>
<evidence type="ECO:0000313" key="1">
    <source>
        <dbReference type="EMBL" id="KAH9361896.1"/>
    </source>
</evidence>
<protein>
    <submittedName>
        <fullName evidence="1">Uncharacterized protein</fullName>
    </submittedName>
</protein>
<gene>
    <name evidence="1" type="ORF">HPB48_003695</name>
</gene>
<evidence type="ECO:0000313" key="2">
    <source>
        <dbReference type="Proteomes" id="UP000821853"/>
    </source>
</evidence>
<sequence length="167" mass="18736">MASPFGLDWSTGEQEHTLQLGLDLIKSYLHRMKITVPVEKAEYVLILNGQFVKAEAIRKYFSLSMVGQPIQRKFSIRVLEAYIDQDGKSTSSVKKVSSQCKSSQHLIRRVANIRWGTKEKETRQIIRAIHAFSTAAIIMFLPADNTSNSRLTVGPYGLLPGCQNTPP</sequence>
<dbReference type="EMBL" id="JABSTR010000001">
    <property type="protein sequence ID" value="KAH9361896.1"/>
    <property type="molecule type" value="Genomic_DNA"/>
</dbReference>
<dbReference type="VEuPathDB" id="VectorBase:HLOH_062615"/>
<organism evidence="1 2">
    <name type="scientific">Haemaphysalis longicornis</name>
    <name type="common">Bush tick</name>
    <dbReference type="NCBI Taxonomy" id="44386"/>
    <lineage>
        <taxon>Eukaryota</taxon>
        <taxon>Metazoa</taxon>
        <taxon>Ecdysozoa</taxon>
        <taxon>Arthropoda</taxon>
        <taxon>Chelicerata</taxon>
        <taxon>Arachnida</taxon>
        <taxon>Acari</taxon>
        <taxon>Parasitiformes</taxon>
        <taxon>Ixodida</taxon>
        <taxon>Ixodoidea</taxon>
        <taxon>Ixodidae</taxon>
        <taxon>Haemaphysalinae</taxon>
        <taxon>Haemaphysalis</taxon>
    </lineage>
</organism>
<dbReference type="Proteomes" id="UP000821853">
    <property type="component" value="Chromosome 1"/>
</dbReference>
<keyword evidence="2" id="KW-1185">Reference proteome</keyword>
<reference evidence="1 2" key="1">
    <citation type="journal article" date="2020" name="Cell">
        <title>Large-Scale Comparative Analyses of Tick Genomes Elucidate Their Genetic Diversity and Vector Capacities.</title>
        <authorList>
            <consortium name="Tick Genome and Microbiome Consortium (TIGMIC)"/>
            <person name="Jia N."/>
            <person name="Wang J."/>
            <person name="Shi W."/>
            <person name="Du L."/>
            <person name="Sun Y."/>
            <person name="Zhan W."/>
            <person name="Jiang J.F."/>
            <person name="Wang Q."/>
            <person name="Zhang B."/>
            <person name="Ji P."/>
            <person name="Bell-Sakyi L."/>
            <person name="Cui X.M."/>
            <person name="Yuan T.T."/>
            <person name="Jiang B.G."/>
            <person name="Yang W.F."/>
            <person name="Lam T.T."/>
            <person name="Chang Q.C."/>
            <person name="Ding S.J."/>
            <person name="Wang X.J."/>
            <person name="Zhu J.G."/>
            <person name="Ruan X.D."/>
            <person name="Zhao L."/>
            <person name="Wei J.T."/>
            <person name="Ye R.Z."/>
            <person name="Que T.C."/>
            <person name="Du C.H."/>
            <person name="Zhou Y.H."/>
            <person name="Cheng J.X."/>
            <person name="Dai P.F."/>
            <person name="Guo W.B."/>
            <person name="Han X.H."/>
            <person name="Huang E.J."/>
            <person name="Li L.F."/>
            <person name="Wei W."/>
            <person name="Gao Y.C."/>
            <person name="Liu J.Z."/>
            <person name="Shao H.Z."/>
            <person name="Wang X."/>
            <person name="Wang C.C."/>
            <person name="Yang T.C."/>
            <person name="Huo Q.B."/>
            <person name="Li W."/>
            <person name="Chen H.Y."/>
            <person name="Chen S.E."/>
            <person name="Zhou L.G."/>
            <person name="Ni X.B."/>
            <person name="Tian J.H."/>
            <person name="Sheng Y."/>
            <person name="Liu T."/>
            <person name="Pan Y.S."/>
            <person name="Xia L.Y."/>
            <person name="Li J."/>
            <person name="Zhao F."/>
            <person name="Cao W.C."/>
        </authorList>
    </citation>
    <scope>NUCLEOTIDE SEQUENCE [LARGE SCALE GENOMIC DNA]</scope>
    <source>
        <strain evidence="1">HaeL-2018</strain>
    </source>
</reference>
<dbReference type="AlphaFoldDB" id="A0A9J6FHI1"/>
<name>A0A9J6FHI1_HAELO</name>
<proteinExistence type="predicted"/>